<evidence type="ECO:0000256" key="1">
    <source>
        <dbReference type="SAM" id="MobiDB-lite"/>
    </source>
</evidence>
<organism evidence="2 3">
    <name type="scientific">Pleurodeles waltl</name>
    <name type="common">Iberian ribbed newt</name>
    <dbReference type="NCBI Taxonomy" id="8319"/>
    <lineage>
        <taxon>Eukaryota</taxon>
        <taxon>Metazoa</taxon>
        <taxon>Chordata</taxon>
        <taxon>Craniata</taxon>
        <taxon>Vertebrata</taxon>
        <taxon>Euteleostomi</taxon>
        <taxon>Amphibia</taxon>
        <taxon>Batrachia</taxon>
        <taxon>Caudata</taxon>
        <taxon>Salamandroidea</taxon>
        <taxon>Salamandridae</taxon>
        <taxon>Pleurodelinae</taxon>
        <taxon>Pleurodeles</taxon>
    </lineage>
</organism>
<evidence type="ECO:0000313" key="3">
    <source>
        <dbReference type="Proteomes" id="UP001066276"/>
    </source>
</evidence>
<accession>A0AAV7RX26</accession>
<comment type="caution">
    <text evidence="2">The sequence shown here is derived from an EMBL/GenBank/DDBJ whole genome shotgun (WGS) entry which is preliminary data.</text>
</comment>
<protein>
    <submittedName>
        <fullName evidence="2">Uncharacterized protein</fullName>
    </submittedName>
</protein>
<reference evidence="2" key="1">
    <citation type="journal article" date="2022" name="bioRxiv">
        <title>Sequencing and chromosome-scale assembly of the giantPleurodeles waltlgenome.</title>
        <authorList>
            <person name="Brown T."/>
            <person name="Elewa A."/>
            <person name="Iarovenko S."/>
            <person name="Subramanian E."/>
            <person name="Araus A.J."/>
            <person name="Petzold A."/>
            <person name="Susuki M."/>
            <person name="Suzuki K.-i.T."/>
            <person name="Hayashi T."/>
            <person name="Toyoda A."/>
            <person name="Oliveira C."/>
            <person name="Osipova E."/>
            <person name="Leigh N.D."/>
            <person name="Simon A."/>
            <person name="Yun M.H."/>
        </authorList>
    </citation>
    <scope>NUCLEOTIDE SEQUENCE</scope>
    <source>
        <strain evidence="2">20211129_DDA</strain>
        <tissue evidence="2">Liver</tissue>
    </source>
</reference>
<keyword evidence="3" id="KW-1185">Reference proteome</keyword>
<gene>
    <name evidence="2" type="ORF">NDU88_008210</name>
</gene>
<proteinExistence type="predicted"/>
<dbReference type="AlphaFoldDB" id="A0AAV7RX26"/>
<feature type="region of interest" description="Disordered" evidence="1">
    <location>
        <begin position="53"/>
        <end position="84"/>
    </location>
</feature>
<feature type="compositionally biased region" description="Basic and acidic residues" evidence="1">
    <location>
        <begin position="57"/>
        <end position="84"/>
    </location>
</feature>
<dbReference type="EMBL" id="JANPWB010000009">
    <property type="protein sequence ID" value="KAJ1155480.1"/>
    <property type="molecule type" value="Genomic_DNA"/>
</dbReference>
<dbReference type="Proteomes" id="UP001066276">
    <property type="component" value="Chromosome 5"/>
</dbReference>
<evidence type="ECO:0000313" key="2">
    <source>
        <dbReference type="EMBL" id="KAJ1155480.1"/>
    </source>
</evidence>
<sequence>MCNVLMNSGSILVARLVGSGVRLNLAEQPGLTESSERQIKKAASDSSQVQAAMFDKAAQDDCKQRAAKESRAAPERRPVQSAKVDKVAWGEFESSE</sequence>
<name>A0AAV7RX26_PLEWA</name>